<feature type="region of interest" description="Disordered" evidence="1">
    <location>
        <begin position="405"/>
        <end position="425"/>
    </location>
</feature>
<evidence type="ECO:0000256" key="1">
    <source>
        <dbReference type="SAM" id="MobiDB-lite"/>
    </source>
</evidence>
<feature type="transmembrane region" description="Helical" evidence="2">
    <location>
        <begin position="186"/>
        <end position="210"/>
    </location>
</feature>
<feature type="compositionally biased region" description="Low complexity" evidence="1">
    <location>
        <begin position="406"/>
        <end position="425"/>
    </location>
</feature>
<keyword evidence="2" id="KW-1133">Transmembrane helix</keyword>
<keyword evidence="2" id="KW-0812">Transmembrane</keyword>
<dbReference type="AlphaFoldDB" id="A0A8H5D5T2"/>
<feature type="compositionally biased region" description="Polar residues" evidence="1">
    <location>
        <begin position="19"/>
        <end position="49"/>
    </location>
</feature>
<reference evidence="3 4" key="1">
    <citation type="journal article" date="2020" name="ISME J.">
        <title>Uncovering the hidden diversity of litter-decomposition mechanisms in mushroom-forming fungi.</title>
        <authorList>
            <person name="Floudas D."/>
            <person name="Bentzer J."/>
            <person name="Ahren D."/>
            <person name="Johansson T."/>
            <person name="Persson P."/>
            <person name="Tunlid A."/>
        </authorList>
    </citation>
    <scope>NUCLEOTIDE SEQUENCE [LARGE SCALE GENOMIC DNA]</scope>
    <source>
        <strain evidence="3 4">CBS 146.42</strain>
    </source>
</reference>
<feature type="transmembrane region" description="Helical" evidence="2">
    <location>
        <begin position="116"/>
        <end position="138"/>
    </location>
</feature>
<dbReference type="EMBL" id="JAACJO010000010">
    <property type="protein sequence ID" value="KAF5353258.1"/>
    <property type="molecule type" value="Genomic_DNA"/>
</dbReference>
<feature type="compositionally biased region" description="Polar residues" evidence="1">
    <location>
        <begin position="471"/>
        <end position="482"/>
    </location>
</feature>
<feature type="transmembrane region" description="Helical" evidence="2">
    <location>
        <begin position="150"/>
        <end position="174"/>
    </location>
</feature>
<feature type="compositionally biased region" description="Polar residues" evidence="1">
    <location>
        <begin position="567"/>
        <end position="613"/>
    </location>
</feature>
<keyword evidence="4" id="KW-1185">Reference proteome</keyword>
<evidence type="ECO:0000313" key="4">
    <source>
        <dbReference type="Proteomes" id="UP000559027"/>
    </source>
</evidence>
<keyword evidence="2" id="KW-0472">Membrane</keyword>
<feature type="transmembrane region" description="Helical" evidence="2">
    <location>
        <begin position="251"/>
        <end position="281"/>
    </location>
</feature>
<evidence type="ECO:0000256" key="2">
    <source>
        <dbReference type="SAM" id="Phobius"/>
    </source>
</evidence>
<feature type="region of interest" description="Disordered" evidence="1">
    <location>
        <begin position="553"/>
        <end position="613"/>
    </location>
</feature>
<gene>
    <name evidence="3" type="ORF">D9756_008036</name>
</gene>
<sequence>MAALYLHNAIFTPEPSELARTSTPFPHSRNGSTISGTTLHASGSEQSYPTEPLLHPRTPDSIAYIDLYSRQATLVDEPEPLEWGPHPTLLGDSPAIREKKNFWEKTLRKRLKRLRYLMRSLEFIFGGWAIYNTARYFIAFTAYDSDVGQSVSLALGICTGVSFAFLATAAIFSFFKLHLLMHSFSLRILTLTITASLYLSSLTLLAPAIVNMVMLCIWRNSSDPELSTEARCRIDIDVVWSHSNQKCSEPYGWGALMALAATRLGLTAVLIAFYYAFFVAYKRTRKPNKWIDPTQLTRHRRSSSMQGVIPPRTTQVSSNSLAISTLQPQASRSTIVSISPSKKSSLHLTRSAASTTASSDHNAIRPFSVDLNLEVDREPTGIMDRFRSLVSQITRETDQAITLARSDSLSNSSSGSHCSNDASPDFYPPPIPPSIGYDEFGRPYPPEESVPMLNGFIRRMPTIESMGSRELASTNRGSSVYSGSLLDRFAGPNNSRPPTRISLSPPGSDPPSRANSLSMRASDIIGSLSVMGNGVNSLGNTNEVGELIRAVNEKRNSPPSPSRLAHSFNTPSPQPSGTQPVSSQSSRASTVPTSYYTATMGSGSSFPSSDVGE</sequence>
<organism evidence="3 4">
    <name type="scientific">Leucocoprinus leucothites</name>
    <dbReference type="NCBI Taxonomy" id="201217"/>
    <lineage>
        <taxon>Eukaryota</taxon>
        <taxon>Fungi</taxon>
        <taxon>Dikarya</taxon>
        <taxon>Basidiomycota</taxon>
        <taxon>Agaricomycotina</taxon>
        <taxon>Agaricomycetes</taxon>
        <taxon>Agaricomycetidae</taxon>
        <taxon>Agaricales</taxon>
        <taxon>Agaricineae</taxon>
        <taxon>Agaricaceae</taxon>
        <taxon>Leucocoprinus</taxon>
    </lineage>
</organism>
<dbReference type="Proteomes" id="UP000559027">
    <property type="component" value="Unassembled WGS sequence"/>
</dbReference>
<comment type="caution">
    <text evidence="3">The sequence shown here is derived from an EMBL/GenBank/DDBJ whole genome shotgun (WGS) entry which is preliminary data.</text>
</comment>
<name>A0A8H5D5T2_9AGAR</name>
<proteinExistence type="predicted"/>
<feature type="region of interest" description="Disordered" evidence="1">
    <location>
        <begin position="468"/>
        <end position="516"/>
    </location>
</feature>
<protein>
    <submittedName>
        <fullName evidence="3">Uncharacterized protein</fullName>
    </submittedName>
</protein>
<evidence type="ECO:0000313" key="3">
    <source>
        <dbReference type="EMBL" id="KAF5353258.1"/>
    </source>
</evidence>
<dbReference type="OrthoDB" id="3222669at2759"/>
<feature type="region of interest" description="Disordered" evidence="1">
    <location>
        <begin position="17"/>
        <end position="55"/>
    </location>
</feature>
<accession>A0A8H5D5T2</accession>